<feature type="region of interest" description="Disordered" evidence="2">
    <location>
        <begin position="441"/>
        <end position="510"/>
    </location>
</feature>
<keyword evidence="6" id="KW-1185">Reference proteome</keyword>
<keyword evidence="3" id="KW-0472">Membrane</keyword>
<feature type="compositionally biased region" description="Low complexity" evidence="2">
    <location>
        <begin position="85"/>
        <end position="103"/>
    </location>
</feature>
<evidence type="ECO:0000313" key="6">
    <source>
        <dbReference type="Proteomes" id="UP001652445"/>
    </source>
</evidence>
<organism evidence="5 6">
    <name type="scientific">Paenibacillus baimaensis</name>
    <dbReference type="NCBI Taxonomy" id="2982185"/>
    <lineage>
        <taxon>Bacteria</taxon>
        <taxon>Bacillati</taxon>
        <taxon>Bacillota</taxon>
        <taxon>Bacilli</taxon>
        <taxon>Bacillales</taxon>
        <taxon>Paenibacillaceae</taxon>
        <taxon>Paenibacillus</taxon>
    </lineage>
</organism>
<dbReference type="PANTHER" id="PTHR33393">
    <property type="entry name" value="POLYGLUTAMINE SYNTHESIS ACCESSORY PROTEIN RV0574C-RELATED"/>
    <property type="match status" value="1"/>
</dbReference>
<evidence type="ECO:0000313" key="5">
    <source>
        <dbReference type="EMBL" id="MCU6794751.1"/>
    </source>
</evidence>
<dbReference type="EMBL" id="JAOQIO010000084">
    <property type="protein sequence ID" value="MCU6794751.1"/>
    <property type="molecule type" value="Genomic_DNA"/>
</dbReference>
<keyword evidence="3" id="KW-0812">Transmembrane</keyword>
<feature type="compositionally biased region" description="Low complexity" evidence="2">
    <location>
        <begin position="474"/>
        <end position="502"/>
    </location>
</feature>
<reference evidence="5 6" key="1">
    <citation type="submission" date="2022-09" db="EMBL/GenBank/DDBJ databases">
        <authorList>
            <person name="Han X.L."/>
            <person name="Wang Q."/>
            <person name="Lu T."/>
        </authorList>
    </citation>
    <scope>NUCLEOTIDE SEQUENCE [LARGE SCALE GENOMIC DNA]</scope>
    <source>
        <strain evidence="5 6">WQ 127069</strain>
    </source>
</reference>
<dbReference type="SUPFAM" id="SSF56300">
    <property type="entry name" value="Metallo-dependent phosphatases"/>
    <property type="match status" value="1"/>
</dbReference>
<feature type="region of interest" description="Disordered" evidence="2">
    <location>
        <begin position="62"/>
        <end position="133"/>
    </location>
</feature>
<evidence type="ECO:0000259" key="4">
    <source>
        <dbReference type="SMART" id="SM00854"/>
    </source>
</evidence>
<comment type="caution">
    <text evidence="5">The sequence shown here is derived from an EMBL/GenBank/DDBJ whole genome shotgun (WGS) entry which is preliminary data.</text>
</comment>
<dbReference type="Proteomes" id="UP001652445">
    <property type="component" value="Unassembled WGS sequence"/>
</dbReference>
<proteinExistence type="inferred from homology"/>
<dbReference type="SMART" id="SM00854">
    <property type="entry name" value="PGA_cap"/>
    <property type="match status" value="1"/>
</dbReference>
<dbReference type="InterPro" id="IPR029052">
    <property type="entry name" value="Metallo-depent_PP-like"/>
</dbReference>
<feature type="compositionally biased region" description="Low complexity" evidence="2">
    <location>
        <begin position="124"/>
        <end position="133"/>
    </location>
</feature>
<evidence type="ECO:0000256" key="3">
    <source>
        <dbReference type="SAM" id="Phobius"/>
    </source>
</evidence>
<evidence type="ECO:0000256" key="1">
    <source>
        <dbReference type="ARBA" id="ARBA00005662"/>
    </source>
</evidence>
<evidence type="ECO:0000256" key="2">
    <source>
        <dbReference type="SAM" id="MobiDB-lite"/>
    </source>
</evidence>
<sequence length="510" mass="54911">MNRLQKEKIVIETRAVKHRDVNKIKRNTWITLGIIGLVTIACFSYLLIWLFGKDSDKALPAPPAATAPAAASGGTTSKTEVAKPSNAAASGNAGNGTSSNGTTDKPSDGSNLNGQAPGTKPAANSSGSTSTNRSSVKLTFVGDVMFAGNVEQLLIKNGWDYPYRYMKEYLEKADITVANLETPISSRGTAQSKDYIYRSSPEALPALKDAGIDLVNTANNHILDYGMDALLDTMDALDKVDIKWVGTGRNIDEAYRPVIMERNGIKIAFLGFSRNAPDAGWYAGKQKPGVAETYSTKLPLEAIANAREVADLVVVITHWGIERQDVAAKEQTDLAHKYIDQGADLVVASHPHVLQGFEQYNGKWIAYSLGNFIFTTNAEPMTWETMVLDAECTKDRKCNLQMLPVLTKGAQPVRMPEAEGLKLFERMSRISFNAIVANDGKITAGPTKQPISDIVAPAKPPAADKPADKKTGETKPVQPTKPSTQQPSQTPKPNTAPATTKPSQSGAVNP</sequence>
<comment type="similarity">
    <text evidence="1">Belongs to the CapA family.</text>
</comment>
<dbReference type="Gene3D" id="3.60.21.10">
    <property type="match status" value="1"/>
</dbReference>
<feature type="transmembrane region" description="Helical" evidence="3">
    <location>
        <begin position="29"/>
        <end position="52"/>
    </location>
</feature>
<dbReference type="PANTHER" id="PTHR33393:SF13">
    <property type="entry name" value="PGA BIOSYNTHESIS PROTEIN CAPA"/>
    <property type="match status" value="1"/>
</dbReference>
<dbReference type="CDD" id="cd07381">
    <property type="entry name" value="MPP_CapA"/>
    <property type="match status" value="1"/>
</dbReference>
<dbReference type="InterPro" id="IPR052169">
    <property type="entry name" value="CW_Biosynth-Accessory"/>
</dbReference>
<accession>A0ABT2UKV8</accession>
<gene>
    <name evidence="5" type="ORF">OB236_21805</name>
</gene>
<name>A0ABT2UKV8_9BACL</name>
<protein>
    <submittedName>
        <fullName evidence="5">CapA family protein</fullName>
    </submittedName>
</protein>
<dbReference type="InterPro" id="IPR019079">
    <property type="entry name" value="Capsule_synth_CapA"/>
</dbReference>
<keyword evidence="3" id="KW-1133">Transmembrane helix</keyword>
<feature type="domain" description="Capsule synthesis protein CapA" evidence="4">
    <location>
        <begin position="137"/>
        <end position="376"/>
    </location>
</feature>
<dbReference type="Pfam" id="PF09587">
    <property type="entry name" value="PGA_cap"/>
    <property type="match status" value="1"/>
</dbReference>